<accession>A0A6L5Z6J3</accession>
<organism evidence="1 2">
    <name type="scientific">Halovulum marinum</name>
    <dbReference type="NCBI Taxonomy" id="2662447"/>
    <lineage>
        <taxon>Bacteria</taxon>
        <taxon>Pseudomonadati</taxon>
        <taxon>Pseudomonadota</taxon>
        <taxon>Alphaproteobacteria</taxon>
        <taxon>Rhodobacterales</taxon>
        <taxon>Paracoccaceae</taxon>
        <taxon>Halovulum</taxon>
    </lineage>
</organism>
<name>A0A6L5Z6J3_9RHOB</name>
<reference evidence="1 2" key="1">
    <citation type="submission" date="2019-10" db="EMBL/GenBank/DDBJ databases">
        <title>Cognatihalovulum marinum gen. nov. sp. nov., a new member of the family Rhodobacteraceae isolated from deep seawater of the Northwest Indian Ocean.</title>
        <authorList>
            <person name="Ruan C."/>
            <person name="Wang J."/>
            <person name="Zheng X."/>
            <person name="Song L."/>
            <person name="Zhu Y."/>
            <person name="Huang Y."/>
            <person name="Lu Z."/>
            <person name="Du W."/>
            <person name="Huang L."/>
            <person name="Dai X."/>
        </authorList>
    </citation>
    <scope>NUCLEOTIDE SEQUENCE [LARGE SCALE GENOMIC DNA]</scope>
    <source>
        <strain evidence="1 2">2CG4</strain>
    </source>
</reference>
<dbReference type="EMBL" id="WIND01000059">
    <property type="protein sequence ID" value="MSU92188.1"/>
    <property type="molecule type" value="Genomic_DNA"/>
</dbReference>
<comment type="caution">
    <text evidence="1">The sequence shown here is derived from an EMBL/GenBank/DDBJ whole genome shotgun (WGS) entry which is preliminary data.</text>
</comment>
<dbReference type="Proteomes" id="UP000474957">
    <property type="component" value="Unassembled WGS sequence"/>
</dbReference>
<keyword evidence="2" id="KW-1185">Reference proteome</keyword>
<evidence type="ECO:0000313" key="1">
    <source>
        <dbReference type="EMBL" id="MSU92188.1"/>
    </source>
</evidence>
<sequence length="62" mass="7382">MVQRYPFRMVQRTPAMTSVAQLEHYLEEHLTKELAWLLRAATEWHAQHCMNLGIDGYSMQVY</sequence>
<proteinExistence type="predicted"/>
<evidence type="ECO:0000313" key="2">
    <source>
        <dbReference type="Proteomes" id="UP000474957"/>
    </source>
</evidence>
<feature type="non-terminal residue" evidence="1">
    <location>
        <position position="62"/>
    </location>
</feature>
<dbReference type="AlphaFoldDB" id="A0A6L5Z6J3"/>
<gene>
    <name evidence="1" type="ORF">GE300_21910</name>
</gene>
<protein>
    <submittedName>
        <fullName evidence="1">Uncharacterized protein</fullName>
    </submittedName>
</protein>